<sequence length="85" mass="10085">MSLINRTVQLIEETPRRKKRISLVARVAFSKEKTKPEDWKKSVLMKAIQEKRITWIKNTFFLERRKLKVNFSQGARRPLCSLIIG</sequence>
<evidence type="ECO:0000313" key="1">
    <source>
        <dbReference type="EMBL" id="ACD84500.1"/>
    </source>
</evidence>
<gene>
    <name evidence="1" type="ordered locus">Minf_2446</name>
</gene>
<dbReference type="Proteomes" id="UP000009149">
    <property type="component" value="Chromosome"/>
</dbReference>
<accession>B3E123</accession>
<dbReference type="STRING" id="481448.Minf_2446"/>
<name>B3E123_METI4</name>
<dbReference type="KEGG" id="min:Minf_2446"/>
<proteinExistence type="predicted"/>
<organism evidence="1 2">
    <name type="scientific">Methylacidiphilum infernorum (isolate V4)</name>
    <name type="common">Methylokorus infernorum (strain V4)</name>
    <dbReference type="NCBI Taxonomy" id="481448"/>
    <lineage>
        <taxon>Bacteria</taxon>
        <taxon>Pseudomonadati</taxon>
        <taxon>Verrucomicrobiota</taxon>
        <taxon>Methylacidiphilae</taxon>
        <taxon>Methylacidiphilales</taxon>
        <taxon>Methylacidiphilaceae</taxon>
        <taxon>Methylacidiphilum (ex Ratnadevi et al. 2023)</taxon>
    </lineage>
</organism>
<protein>
    <submittedName>
        <fullName evidence="1">Uncharacterized protein</fullName>
    </submittedName>
</protein>
<dbReference type="HOGENOM" id="CLU_2508893_0_0_0"/>
<evidence type="ECO:0000313" key="2">
    <source>
        <dbReference type="Proteomes" id="UP000009149"/>
    </source>
</evidence>
<dbReference type="EMBL" id="CP000975">
    <property type="protein sequence ID" value="ACD84500.1"/>
    <property type="molecule type" value="Genomic_DNA"/>
</dbReference>
<dbReference type="AlphaFoldDB" id="B3E123"/>
<reference evidence="1 2" key="1">
    <citation type="journal article" date="2008" name="Biol. Direct">
        <title>Complete genome sequence of the extremely acidophilic methanotroph isolate V4, Methylacidiphilum infernorum, a representative of the bacterial phylum Verrucomicrobia.</title>
        <authorList>
            <person name="Hou S."/>
            <person name="Makarova K.S."/>
            <person name="Saw J.H."/>
            <person name="Senin P."/>
            <person name="Ly B.V."/>
            <person name="Zhou Z."/>
            <person name="Ren Y."/>
            <person name="Wang J."/>
            <person name="Galperin M.Y."/>
            <person name="Omelchenko M.V."/>
            <person name="Wolf Y.I."/>
            <person name="Yutin N."/>
            <person name="Koonin E.V."/>
            <person name="Stott M.B."/>
            <person name="Mountain B.W."/>
            <person name="Crowe M.A."/>
            <person name="Smirnova A.V."/>
            <person name="Dunfield P.F."/>
            <person name="Feng L."/>
            <person name="Wang L."/>
            <person name="Alam M."/>
        </authorList>
    </citation>
    <scope>NUCLEOTIDE SEQUENCE [LARGE SCALE GENOMIC DNA]</scope>
    <source>
        <strain evidence="2">Isolate V4</strain>
    </source>
</reference>